<dbReference type="GO" id="GO:0006508">
    <property type="term" value="P:proteolysis"/>
    <property type="evidence" value="ECO:0007669"/>
    <property type="project" value="UniProtKB-KW"/>
</dbReference>
<name>T0Z8X1_9ZZZZ</name>
<evidence type="ECO:0000256" key="2">
    <source>
        <dbReference type="ARBA" id="ARBA00022723"/>
    </source>
</evidence>
<keyword evidence="3" id="KW-0378">Hydrolase</keyword>
<keyword evidence="1" id="KW-0645">Protease</keyword>
<feature type="domain" description="MPN" evidence="6">
    <location>
        <begin position="12"/>
        <end position="141"/>
    </location>
</feature>
<dbReference type="PROSITE" id="PS50249">
    <property type="entry name" value="MPN"/>
    <property type="match status" value="1"/>
</dbReference>
<gene>
    <name evidence="7" type="ORF">B1B_14892</name>
</gene>
<dbReference type="EMBL" id="AUZY01009897">
    <property type="protein sequence ID" value="EQD40512.1"/>
    <property type="molecule type" value="Genomic_DNA"/>
</dbReference>
<comment type="caution">
    <text evidence="7">The sequence shown here is derived from an EMBL/GenBank/DDBJ whole genome shotgun (WGS) entry which is preliminary data.</text>
</comment>
<evidence type="ECO:0000313" key="7">
    <source>
        <dbReference type="EMBL" id="EQD40512.1"/>
    </source>
</evidence>
<protein>
    <submittedName>
        <fullName evidence="7">Mov34/MPN/PAD-1 family protein</fullName>
    </submittedName>
</protein>
<dbReference type="InterPro" id="IPR037518">
    <property type="entry name" value="MPN"/>
</dbReference>
<dbReference type="GO" id="GO:0008270">
    <property type="term" value="F:zinc ion binding"/>
    <property type="evidence" value="ECO:0007669"/>
    <property type="project" value="TreeGrafter"/>
</dbReference>
<evidence type="ECO:0000256" key="4">
    <source>
        <dbReference type="ARBA" id="ARBA00022833"/>
    </source>
</evidence>
<dbReference type="Gene3D" id="3.40.140.10">
    <property type="entry name" value="Cytidine Deaminase, domain 2"/>
    <property type="match status" value="1"/>
</dbReference>
<dbReference type="GO" id="GO:0008235">
    <property type="term" value="F:metalloexopeptidase activity"/>
    <property type="evidence" value="ECO:0007669"/>
    <property type="project" value="TreeGrafter"/>
</dbReference>
<reference evidence="7" key="2">
    <citation type="journal article" date="2014" name="ISME J.">
        <title>Microbial stratification in low pH oxic and suboxic macroscopic growths along an acid mine drainage.</title>
        <authorList>
            <person name="Mendez-Garcia C."/>
            <person name="Mesa V."/>
            <person name="Sprenger R.R."/>
            <person name="Richter M."/>
            <person name="Diez M.S."/>
            <person name="Solano J."/>
            <person name="Bargiela R."/>
            <person name="Golyshina O.V."/>
            <person name="Manteca A."/>
            <person name="Ramos J.L."/>
            <person name="Gallego J.R."/>
            <person name="Llorente I."/>
            <person name="Martins Dos Santos V.A."/>
            <person name="Jensen O.N."/>
            <person name="Pelaez A.I."/>
            <person name="Sanchez J."/>
            <person name="Ferrer M."/>
        </authorList>
    </citation>
    <scope>NUCLEOTIDE SEQUENCE</scope>
</reference>
<dbReference type="CDD" id="cd08070">
    <property type="entry name" value="MPN_like"/>
    <property type="match status" value="1"/>
</dbReference>
<dbReference type="PANTHER" id="PTHR34858:SF1">
    <property type="entry name" value="CYSO-CYSTEINE PEPTIDASE"/>
    <property type="match status" value="1"/>
</dbReference>
<dbReference type="SMART" id="SM00232">
    <property type="entry name" value="JAB_MPN"/>
    <property type="match status" value="1"/>
</dbReference>
<keyword evidence="5" id="KW-0482">Metalloprotease</keyword>
<dbReference type="PANTHER" id="PTHR34858">
    <property type="entry name" value="CYSO-CYSTEINE PEPTIDASE"/>
    <property type="match status" value="1"/>
</dbReference>
<sequence>MSGVLRKTFVEVELPSTPRLAILRHGERAYPEEACGFLLGPWDGRPSERRSVRTVREAANAKTEERTHRFVIPAPEVLAVERELEGSGETIVGYYHSHPDHPAVPSEFDRDHAWPGFAYLVLAVERGHARELGAFELDPETGTFEPRRLFPLLPLGDSR</sequence>
<keyword evidence="4" id="KW-0862">Zinc</keyword>
<evidence type="ECO:0000256" key="1">
    <source>
        <dbReference type="ARBA" id="ARBA00022670"/>
    </source>
</evidence>
<reference evidence="7" key="1">
    <citation type="submission" date="2013-08" db="EMBL/GenBank/DDBJ databases">
        <authorList>
            <person name="Mendez C."/>
            <person name="Richter M."/>
            <person name="Ferrer M."/>
            <person name="Sanchez J."/>
        </authorList>
    </citation>
    <scope>NUCLEOTIDE SEQUENCE</scope>
</reference>
<proteinExistence type="predicted"/>
<keyword evidence="2" id="KW-0479">Metal-binding</keyword>
<organism evidence="7">
    <name type="scientific">mine drainage metagenome</name>
    <dbReference type="NCBI Taxonomy" id="410659"/>
    <lineage>
        <taxon>unclassified sequences</taxon>
        <taxon>metagenomes</taxon>
        <taxon>ecological metagenomes</taxon>
    </lineage>
</organism>
<dbReference type="SUPFAM" id="SSF102712">
    <property type="entry name" value="JAB1/MPN domain"/>
    <property type="match status" value="1"/>
</dbReference>
<evidence type="ECO:0000259" key="6">
    <source>
        <dbReference type="PROSITE" id="PS50249"/>
    </source>
</evidence>
<dbReference type="FunFam" id="3.40.140.10:FF:000085">
    <property type="entry name" value="Mov34/MPN/PAD-1 family protein"/>
    <property type="match status" value="1"/>
</dbReference>
<dbReference type="AlphaFoldDB" id="T0Z8X1"/>
<dbReference type="InterPro" id="IPR051929">
    <property type="entry name" value="VirAsm_ModProt"/>
</dbReference>
<evidence type="ECO:0000256" key="5">
    <source>
        <dbReference type="ARBA" id="ARBA00023049"/>
    </source>
</evidence>
<dbReference type="Pfam" id="PF14464">
    <property type="entry name" value="Prok-JAB"/>
    <property type="match status" value="1"/>
</dbReference>
<dbReference type="InterPro" id="IPR028090">
    <property type="entry name" value="JAB_dom_prok"/>
</dbReference>
<accession>T0Z8X1</accession>
<evidence type="ECO:0000256" key="3">
    <source>
        <dbReference type="ARBA" id="ARBA00022801"/>
    </source>
</evidence>
<dbReference type="InterPro" id="IPR000555">
    <property type="entry name" value="JAMM/MPN+_dom"/>
</dbReference>